<dbReference type="EC" id="2.3.1.180" evidence="1"/>
<dbReference type="Pfam" id="PF08545">
    <property type="entry name" value="ACP_syn_III"/>
    <property type="match status" value="1"/>
</dbReference>
<dbReference type="NCBIfam" id="NF006829">
    <property type="entry name" value="PRK09352.1"/>
    <property type="match status" value="1"/>
</dbReference>
<dbReference type="InterPro" id="IPR013747">
    <property type="entry name" value="ACP_syn_III_C"/>
</dbReference>
<gene>
    <name evidence="1" type="ORF">ACEZDG_32910</name>
</gene>
<proteinExistence type="predicted"/>
<dbReference type="PANTHER" id="PTHR34069:SF2">
    <property type="entry name" value="BETA-KETOACYL-[ACYL-CARRIER-PROTEIN] SYNTHASE III"/>
    <property type="match status" value="1"/>
</dbReference>
<dbReference type="Gene3D" id="3.40.47.10">
    <property type="match status" value="1"/>
</dbReference>
<dbReference type="InterPro" id="IPR016039">
    <property type="entry name" value="Thiolase-like"/>
</dbReference>
<name>A0ABV6VKE0_9ACTN</name>
<dbReference type="EMBL" id="JBHEZX010000021">
    <property type="protein sequence ID" value="MFC1414073.1"/>
    <property type="molecule type" value="Genomic_DNA"/>
</dbReference>
<accession>A0ABV6VKE0</accession>
<dbReference type="PANTHER" id="PTHR34069">
    <property type="entry name" value="3-OXOACYL-[ACYL-CARRIER-PROTEIN] SYNTHASE 3"/>
    <property type="match status" value="1"/>
</dbReference>
<dbReference type="Proteomes" id="UP001592582">
    <property type="component" value="Unassembled WGS sequence"/>
</dbReference>
<keyword evidence="1" id="KW-0012">Acyltransferase</keyword>
<evidence type="ECO:0000313" key="1">
    <source>
        <dbReference type="EMBL" id="MFC1414073.1"/>
    </source>
</evidence>
<keyword evidence="1" id="KW-0808">Transferase</keyword>
<sequence>MSTELGSATAVLAGLGGWVPPRVVANGELPASWGVDDAWVRRRTGIATRHWVDAGTSTGDVAEQAARRAMANVRTPRVDAVIVATSSPDRPMPAMAPQLAARLGLDAVAAWDVSAACSGFVYGLANAAGLICAGIAETVLLVAAEVYSTLIDPEDRSAGAVFADGAGAVVLRRGLAGEPGSVLGFDLGSDGTGHRLIEVPGGGALERAAPERYGPADRYFRMQGREVFQHAVTRMTASSRLLLKNVGWTAGDVDRLVAHQANARILSAVGGRLEIPADRCVSHIGSVGNTGAASIPLALADAAAHQDLRSGHKVLLTAFGAGLTWGSAAVLWPELAPVLPVHDTGAPAVRSL</sequence>
<reference evidence="1 2" key="1">
    <citation type="submission" date="2024-09" db="EMBL/GenBank/DDBJ databases">
        <authorList>
            <person name="Lee S.D."/>
        </authorList>
    </citation>
    <scope>NUCLEOTIDE SEQUENCE [LARGE SCALE GENOMIC DNA]</scope>
    <source>
        <strain evidence="1 2">N1-1</strain>
    </source>
</reference>
<keyword evidence="2" id="KW-1185">Reference proteome</keyword>
<dbReference type="InterPro" id="IPR013751">
    <property type="entry name" value="ACP_syn_III_N"/>
</dbReference>
<dbReference type="CDD" id="cd00830">
    <property type="entry name" value="KAS_III"/>
    <property type="match status" value="1"/>
</dbReference>
<organism evidence="1 2">
    <name type="scientific">Streptacidiphilus alkalitolerans</name>
    <dbReference type="NCBI Taxonomy" id="3342712"/>
    <lineage>
        <taxon>Bacteria</taxon>
        <taxon>Bacillati</taxon>
        <taxon>Actinomycetota</taxon>
        <taxon>Actinomycetes</taxon>
        <taxon>Kitasatosporales</taxon>
        <taxon>Streptomycetaceae</taxon>
        <taxon>Streptacidiphilus</taxon>
    </lineage>
</organism>
<comment type="caution">
    <text evidence="1">The sequence shown here is derived from an EMBL/GenBank/DDBJ whole genome shotgun (WGS) entry which is preliminary data.</text>
</comment>
<dbReference type="GO" id="GO:0033818">
    <property type="term" value="F:beta-ketoacyl-acyl-carrier-protein synthase III activity"/>
    <property type="evidence" value="ECO:0007669"/>
    <property type="project" value="UniProtKB-EC"/>
</dbReference>
<evidence type="ECO:0000313" key="2">
    <source>
        <dbReference type="Proteomes" id="UP001592582"/>
    </source>
</evidence>
<protein>
    <submittedName>
        <fullName evidence="1">Beta-ketoacyl-ACP synthase 3</fullName>
        <ecNumber evidence="1">2.3.1.180</ecNumber>
    </submittedName>
</protein>
<dbReference type="Pfam" id="PF08541">
    <property type="entry name" value="ACP_syn_III_C"/>
    <property type="match status" value="1"/>
</dbReference>
<dbReference type="SUPFAM" id="SSF53901">
    <property type="entry name" value="Thiolase-like"/>
    <property type="match status" value="1"/>
</dbReference>